<dbReference type="Pfam" id="PF08448">
    <property type="entry name" value="PAS_4"/>
    <property type="match status" value="1"/>
</dbReference>
<dbReference type="InterPro" id="IPR052155">
    <property type="entry name" value="Biofilm_reg_signaling"/>
</dbReference>
<dbReference type="SUPFAM" id="SSF55781">
    <property type="entry name" value="GAF domain-like"/>
    <property type="match status" value="1"/>
</dbReference>
<name>A0A917UQP8_9DEIO</name>
<dbReference type="InterPro" id="IPR000160">
    <property type="entry name" value="GGDEF_dom"/>
</dbReference>
<dbReference type="CDD" id="cd01948">
    <property type="entry name" value="EAL"/>
    <property type="match status" value="1"/>
</dbReference>
<dbReference type="Pfam" id="PF13188">
    <property type="entry name" value="PAS_8"/>
    <property type="match status" value="1"/>
</dbReference>
<dbReference type="InterPro" id="IPR043128">
    <property type="entry name" value="Rev_trsase/Diguanyl_cyclase"/>
</dbReference>
<reference evidence="3" key="1">
    <citation type="journal article" date="2014" name="Int. J. Syst. Evol. Microbiol.">
        <title>Complete genome sequence of Corynebacterium casei LMG S-19264T (=DSM 44701T), isolated from a smear-ripened cheese.</title>
        <authorList>
            <consortium name="US DOE Joint Genome Institute (JGI-PGF)"/>
            <person name="Walter F."/>
            <person name="Albersmeier A."/>
            <person name="Kalinowski J."/>
            <person name="Ruckert C."/>
        </authorList>
    </citation>
    <scope>NUCLEOTIDE SEQUENCE</scope>
    <source>
        <strain evidence="3">JCM 14371</strain>
    </source>
</reference>
<dbReference type="PANTHER" id="PTHR44757:SF2">
    <property type="entry name" value="BIOFILM ARCHITECTURE MAINTENANCE PROTEIN MBAA"/>
    <property type="match status" value="1"/>
</dbReference>
<dbReference type="Pfam" id="PF00563">
    <property type="entry name" value="EAL"/>
    <property type="match status" value="1"/>
</dbReference>
<dbReference type="InterPro" id="IPR001633">
    <property type="entry name" value="EAL_dom"/>
</dbReference>
<dbReference type="SMART" id="SM00091">
    <property type="entry name" value="PAS"/>
    <property type="match status" value="3"/>
</dbReference>
<dbReference type="Gene3D" id="3.20.20.450">
    <property type="entry name" value="EAL domain"/>
    <property type="match status" value="1"/>
</dbReference>
<dbReference type="PROSITE" id="PS50887">
    <property type="entry name" value="GGDEF"/>
    <property type="match status" value="1"/>
</dbReference>
<dbReference type="EMBL" id="BMOE01000006">
    <property type="protein sequence ID" value="GGJ76165.1"/>
    <property type="molecule type" value="Genomic_DNA"/>
</dbReference>
<dbReference type="SMART" id="SM00267">
    <property type="entry name" value="GGDEF"/>
    <property type="match status" value="1"/>
</dbReference>
<evidence type="ECO:0000259" key="2">
    <source>
        <dbReference type="PROSITE" id="PS50887"/>
    </source>
</evidence>
<keyword evidence="4" id="KW-1185">Reference proteome</keyword>
<protein>
    <recommendedName>
        <fullName evidence="5">Diguanylate cyclase</fullName>
    </recommendedName>
</protein>
<organism evidence="3 4">
    <name type="scientific">Deinococcus aquiradiocola</name>
    <dbReference type="NCBI Taxonomy" id="393059"/>
    <lineage>
        <taxon>Bacteria</taxon>
        <taxon>Thermotogati</taxon>
        <taxon>Deinococcota</taxon>
        <taxon>Deinococci</taxon>
        <taxon>Deinococcales</taxon>
        <taxon>Deinococcaceae</taxon>
        <taxon>Deinococcus</taxon>
    </lineage>
</organism>
<dbReference type="SUPFAM" id="SSF55785">
    <property type="entry name" value="PYP-like sensor domain (PAS domain)"/>
    <property type="match status" value="2"/>
</dbReference>
<dbReference type="InterPro" id="IPR000014">
    <property type="entry name" value="PAS"/>
</dbReference>
<feature type="domain" description="GGDEF" evidence="2">
    <location>
        <begin position="572"/>
        <end position="704"/>
    </location>
</feature>
<dbReference type="NCBIfam" id="TIGR00254">
    <property type="entry name" value="GGDEF"/>
    <property type="match status" value="1"/>
</dbReference>
<dbReference type="SMART" id="SM00052">
    <property type="entry name" value="EAL"/>
    <property type="match status" value="1"/>
</dbReference>
<dbReference type="Pfam" id="PF00990">
    <property type="entry name" value="GGDEF"/>
    <property type="match status" value="1"/>
</dbReference>
<reference evidence="3" key="2">
    <citation type="submission" date="2020-09" db="EMBL/GenBank/DDBJ databases">
        <authorList>
            <person name="Sun Q."/>
            <person name="Ohkuma M."/>
        </authorList>
    </citation>
    <scope>NUCLEOTIDE SEQUENCE</scope>
    <source>
        <strain evidence="3">JCM 14371</strain>
    </source>
</reference>
<dbReference type="CDD" id="cd01949">
    <property type="entry name" value="GGDEF"/>
    <property type="match status" value="1"/>
</dbReference>
<proteinExistence type="predicted"/>
<dbReference type="SUPFAM" id="SSF55073">
    <property type="entry name" value="Nucleotide cyclase"/>
    <property type="match status" value="1"/>
</dbReference>
<evidence type="ECO:0000313" key="3">
    <source>
        <dbReference type="EMBL" id="GGJ76165.1"/>
    </source>
</evidence>
<dbReference type="InterPro" id="IPR029787">
    <property type="entry name" value="Nucleotide_cyclase"/>
</dbReference>
<gene>
    <name evidence="3" type="ORF">GCM10008939_20430</name>
</gene>
<dbReference type="Gene3D" id="3.30.450.20">
    <property type="entry name" value="PAS domain"/>
    <property type="match status" value="1"/>
</dbReference>
<accession>A0A917UQP8</accession>
<dbReference type="PANTHER" id="PTHR44757">
    <property type="entry name" value="DIGUANYLATE CYCLASE DGCP"/>
    <property type="match status" value="1"/>
</dbReference>
<sequence>MAANPARDDRVVLDAITRSIDPVLVLEPLTLEVLAVSEAFGTWSGHDAATLPGTDVLKIVAAHEREAFRRNVTTFGAELKLPTRRDSTFRDPRGHPIHAQIRGVRFELPGGRRAVMIVIRPSPAQSGEVTFYHRLLQDLPLPVSVLDEQGRYLYVNPAAVPDAALRDVVTGRRDRDAAAALQLDEPALQRREAELASVLATREPRRWTETIGDRLYERTFISAREPTTDRDLVISCATDLPERLQQTERLRLLEGGMNATSAPVCLLDAETLQVVYANAAFISLVGQRQDILGTCPLDWPWDRRDRPEVERLFGRMRSNPDAPIVMDLRFSASSQWWEVSATPMPPDDPGPGQRQTPHWALLLRDVRVQRQASVFLQSFAAAAVTSLGGAPLEEVLEWMFHGLKEATPGWTPGVVTLDEPVMRTIGPVLPELRASLQDYLSEDARRLWARRDPDRQARPHVIQHVWERLNLGTLVDGQWRPAVGTSVEVPLYDHARELLGVLALTHPQRLEATTQVQDLAEHVAGHVALFIDRQRHQDRLERLAYRDSLTGLLNRDGFARSVAAFLGTPDAPPRALALMDLNRFKFVNDTLGHDVGDDLLRGVGERLQAELVRFPVLSLARMGGDEFALLLDDPAHIEAVSAAVQNAVSRPFDISGRSLRVGVAIGWSLAPDHGDTLASLMRQADTAMYQAKRSGQLWQAYLPSSQPRISHLALEAAMYEGLSGGQFTLVYQPQVRCDTRAVTGAEALLRWTHPTLGPVSPAEFIPVAEATGLITDIGTFVLREALHEAAHWPAHLRLSVNVSPVQLRNSRFPAHLAVLLRAARFPPERLMLEITETAIINDLSAVTYAIHELNALGVRVAIDDFGTGYSTLMTLRHLLAHELKIDRAFVNELDRPGRDGRENRAIVQATLALASALALHVVAEGVETEAQADLLAELGCPTMQGWLIAPGVPPAEFRNRFADAPLLP</sequence>
<dbReference type="Proteomes" id="UP000635726">
    <property type="component" value="Unassembled WGS sequence"/>
</dbReference>
<dbReference type="InterPro" id="IPR035965">
    <property type="entry name" value="PAS-like_dom_sf"/>
</dbReference>
<dbReference type="SUPFAM" id="SSF141868">
    <property type="entry name" value="EAL domain-like"/>
    <property type="match status" value="1"/>
</dbReference>
<feature type="domain" description="EAL" evidence="1">
    <location>
        <begin position="711"/>
        <end position="965"/>
    </location>
</feature>
<evidence type="ECO:0008006" key="5">
    <source>
        <dbReference type="Google" id="ProtNLM"/>
    </source>
</evidence>
<evidence type="ECO:0000313" key="4">
    <source>
        <dbReference type="Proteomes" id="UP000635726"/>
    </source>
</evidence>
<evidence type="ECO:0000259" key="1">
    <source>
        <dbReference type="PROSITE" id="PS50883"/>
    </source>
</evidence>
<dbReference type="RefSeq" id="WP_188963107.1">
    <property type="nucleotide sequence ID" value="NZ_BMOE01000006.1"/>
</dbReference>
<comment type="caution">
    <text evidence="3">The sequence shown here is derived from an EMBL/GenBank/DDBJ whole genome shotgun (WGS) entry which is preliminary data.</text>
</comment>
<dbReference type="PROSITE" id="PS50883">
    <property type="entry name" value="EAL"/>
    <property type="match status" value="1"/>
</dbReference>
<dbReference type="InterPro" id="IPR013656">
    <property type="entry name" value="PAS_4"/>
</dbReference>
<dbReference type="Gene3D" id="3.30.70.270">
    <property type="match status" value="1"/>
</dbReference>
<dbReference type="AlphaFoldDB" id="A0A917UQP8"/>
<dbReference type="InterPro" id="IPR035919">
    <property type="entry name" value="EAL_sf"/>
</dbReference>